<organism evidence="2 3">
    <name type="scientific">Glarea lozoyensis (strain ATCC 20868 / MF5171)</name>
    <dbReference type="NCBI Taxonomy" id="1116229"/>
    <lineage>
        <taxon>Eukaryota</taxon>
        <taxon>Fungi</taxon>
        <taxon>Dikarya</taxon>
        <taxon>Ascomycota</taxon>
        <taxon>Pezizomycotina</taxon>
        <taxon>Leotiomycetes</taxon>
        <taxon>Helotiales</taxon>
        <taxon>Helotiaceae</taxon>
        <taxon>Glarea</taxon>
    </lineage>
</organism>
<dbReference type="PANTHER" id="PTHR38489">
    <property type="entry name" value="HISTONE CHAPERONE DOMAIN-CONTAINING PROTEIN"/>
    <property type="match status" value="1"/>
</dbReference>
<evidence type="ECO:0000256" key="1">
    <source>
        <dbReference type="SAM" id="MobiDB-lite"/>
    </source>
</evidence>
<proteinExistence type="predicted"/>
<name>S3D7Z5_GLAL2</name>
<dbReference type="PANTHER" id="PTHR38489:SF1">
    <property type="entry name" value="HISTONE CHAPERONE DOMAIN-CONTAINING PROTEIN"/>
    <property type="match status" value="1"/>
</dbReference>
<gene>
    <name evidence="2" type="ORF">GLAREA_10321</name>
</gene>
<feature type="compositionally biased region" description="Polar residues" evidence="1">
    <location>
        <begin position="279"/>
        <end position="288"/>
    </location>
</feature>
<dbReference type="OrthoDB" id="1112980at2759"/>
<feature type="region of interest" description="Disordered" evidence="1">
    <location>
        <begin position="262"/>
        <end position="306"/>
    </location>
</feature>
<dbReference type="GO" id="GO:0000492">
    <property type="term" value="P:box C/D snoRNP assembly"/>
    <property type="evidence" value="ECO:0007669"/>
    <property type="project" value="InterPro"/>
</dbReference>
<dbReference type="EMBL" id="KE145356">
    <property type="protein sequence ID" value="EPE34627.1"/>
    <property type="molecule type" value="Genomic_DNA"/>
</dbReference>
<feature type="region of interest" description="Disordered" evidence="1">
    <location>
        <begin position="165"/>
        <end position="210"/>
    </location>
</feature>
<reference evidence="2 3" key="1">
    <citation type="journal article" date="2013" name="BMC Genomics">
        <title>Genomics-driven discovery of the pneumocandin biosynthetic gene cluster in the fungus Glarea lozoyensis.</title>
        <authorList>
            <person name="Chen L."/>
            <person name="Yue Q."/>
            <person name="Zhang X."/>
            <person name="Xiang M."/>
            <person name="Wang C."/>
            <person name="Li S."/>
            <person name="Che Y."/>
            <person name="Ortiz-Lopez F.J."/>
            <person name="Bills G.F."/>
            <person name="Liu X."/>
            <person name="An Z."/>
        </authorList>
    </citation>
    <scope>NUCLEOTIDE SEQUENCE [LARGE SCALE GENOMIC DNA]</scope>
    <source>
        <strain evidence="3">ATCC 20868 / MF5171</strain>
    </source>
</reference>
<dbReference type="GeneID" id="19469368"/>
<accession>S3D7Z5</accession>
<protein>
    <submittedName>
        <fullName evidence="2">Uncharacterized protein</fullName>
    </submittedName>
</protein>
<sequence length="385" mass="42110">MEYVSGNHQFSAKLKKLRNTQDGRNFIFEQFPKELCQSWKTETLSAPGQNQTSASKNIINVQPLDGSNFALSTSFQSSSTSEEDSSSDSEDSDEEIINFRPANQKPNFKFEPSALGASLPSFLAALKSSNDGLAAGVPDDQKFEISDSDSDEEHIEMNLGLGVLEETSAGLDTPVSISSKRELSSDGDNDDDDDENELTPYNPIDGVSKDVASPSKKLKLLYSRKAQDSDTQTLSFPAKSSQLNNSFEDSVKVTLTIGYPAAKTSLSNSPDPRPKKRSSTPLNQSGSKHTVESPQPRPAISSESADRVENDKLYITLKTPSKTTTIKVDDSVVPKSLYQHISNLELEAQPGMEYIEPLAEEKTAFMRDILAELESGRLKSYTVVT</sequence>
<dbReference type="Pfam" id="PF15370">
    <property type="entry name" value="NOPCHAP1"/>
    <property type="match status" value="1"/>
</dbReference>
<evidence type="ECO:0000313" key="3">
    <source>
        <dbReference type="Proteomes" id="UP000016922"/>
    </source>
</evidence>
<dbReference type="AlphaFoldDB" id="S3D7Z5"/>
<feature type="region of interest" description="Disordered" evidence="1">
    <location>
        <begin position="70"/>
        <end position="107"/>
    </location>
</feature>
<dbReference type="KEGG" id="glz:GLAREA_10321"/>
<dbReference type="RefSeq" id="XP_008078562.1">
    <property type="nucleotide sequence ID" value="XM_008080371.1"/>
</dbReference>
<dbReference type="HOGENOM" id="CLU_717733_0_0_1"/>
<feature type="compositionally biased region" description="Acidic residues" evidence="1">
    <location>
        <begin position="185"/>
        <end position="197"/>
    </location>
</feature>
<dbReference type="Proteomes" id="UP000016922">
    <property type="component" value="Unassembled WGS sequence"/>
</dbReference>
<keyword evidence="3" id="KW-1185">Reference proteome</keyword>
<evidence type="ECO:0000313" key="2">
    <source>
        <dbReference type="EMBL" id="EPE34627.1"/>
    </source>
</evidence>
<dbReference type="eggNOG" id="ENOG502RVCM">
    <property type="taxonomic scope" value="Eukaryota"/>
</dbReference>
<dbReference type="InterPro" id="IPR027921">
    <property type="entry name" value="NOPCHAP1"/>
</dbReference>
<feature type="compositionally biased region" description="Acidic residues" evidence="1">
    <location>
        <begin position="81"/>
        <end position="96"/>
    </location>
</feature>